<dbReference type="GO" id="GO:0008270">
    <property type="term" value="F:zinc ion binding"/>
    <property type="evidence" value="ECO:0007669"/>
    <property type="project" value="UniProtKB-UniRule"/>
</dbReference>
<evidence type="ECO:0000259" key="9">
    <source>
        <dbReference type="PROSITE" id="PS51864"/>
    </source>
</evidence>
<evidence type="ECO:0000256" key="6">
    <source>
        <dbReference type="ARBA" id="ARBA00023157"/>
    </source>
</evidence>
<feature type="binding site" evidence="7">
    <location>
        <position position="78"/>
    </location>
    <ligand>
        <name>Zn(2+)</name>
        <dbReference type="ChEBI" id="CHEBI:29105"/>
        <note>catalytic</note>
    </ligand>
</feature>
<feature type="domain" description="Peptidase M12A" evidence="9">
    <location>
        <begin position="1"/>
        <end position="173"/>
    </location>
</feature>
<dbReference type="PANTHER" id="PTHR10127:SF780">
    <property type="entry name" value="METALLOENDOPEPTIDASE"/>
    <property type="match status" value="1"/>
</dbReference>
<dbReference type="SUPFAM" id="SSF55486">
    <property type="entry name" value="Metalloproteases ('zincins'), catalytic domain"/>
    <property type="match status" value="1"/>
</dbReference>
<dbReference type="PRINTS" id="PR00480">
    <property type="entry name" value="ASTACIN"/>
</dbReference>
<dbReference type="EMBL" id="JOJR01000555">
    <property type="protein sequence ID" value="RCN36469.1"/>
    <property type="molecule type" value="Genomic_DNA"/>
</dbReference>
<keyword evidence="6 7" id="KW-1015">Disulfide bond</keyword>
<dbReference type="GO" id="GO:0004222">
    <property type="term" value="F:metalloendopeptidase activity"/>
    <property type="evidence" value="ECO:0007669"/>
    <property type="project" value="UniProtKB-UniRule"/>
</dbReference>
<evidence type="ECO:0000256" key="7">
    <source>
        <dbReference type="PROSITE-ProRule" id="PRU01211"/>
    </source>
</evidence>
<protein>
    <recommendedName>
        <fullName evidence="8">Metalloendopeptidase</fullName>
        <ecNumber evidence="8">3.4.24.-</ecNumber>
    </recommendedName>
</protein>
<feature type="active site" evidence="7">
    <location>
        <position position="75"/>
    </location>
</feature>
<keyword evidence="5 7" id="KW-0482">Metalloprotease</keyword>
<keyword evidence="3 7" id="KW-0378">Hydrolase</keyword>
<evidence type="ECO:0000256" key="3">
    <source>
        <dbReference type="ARBA" id="ARBA00022801"/>
    </source>
</evidence>
<dbReference type="InterPro" id="IPR006026">
    <property type="entry name" value="Peptidase_Metallo"/>
</dbReference>
<sequence>MQNGFTLAAKAWEENTCINFKKIALEDVIANETDFLFVTDDDDGDGCLSHVGKLGGLQPLILGPGCESFAHAAHEVGHALGLYHTQSRHDRDNHIKVNPENIPKDIEDQFVKLTEGKNENYGLPYDHGSIMHYGSPITKPRMTPLDPNYKTTMGSPMISFMDLSMINEHYRCKGTRMSTGLRYQYCPTRKPIPSSVGMDHLWKKCATVSNECGVL</sequence>
<dbReference type="OrthoDB" id="5852342at2759"/>
<evidence type="ECO:0000256" key="2">
    <source>
        <dbReference type="ARBA" id="ARBA00022723"/>
    </source>
</evidence>
<evidence type="ECO:0000256" key="4">
    <source>
        <dbReference type="ARBA" id="ARBA00022833"/>
    </source>
</evidence>
<dbReference type="SMART" id="SM00235">
    <property type="entry name" value="ZnMc"/>
    <property type="match status" value="1"/>
</dbReference>
<dbReference type="STRING" id="29170.A0A368FZM6"/>
<name>A0A368FZM6_ANCCA</name>
<evidence type="ECO:0000256" key="8">
    <source>
        <dbReference type="RuleBase" id="RU361183"/>
    </source>
</evidence>
<reference evidence="10 11" key="1">
    <citation type="submission" date="2014-10" db="EMBL/GenBank/DDBJ databases">
        <title>Draft genome of the hookworm Ancylostoma caninum.</title>
        <authorList>
            <person name="Mitreva M."/>
        </authorList>
    </citation>
    <scope>NUCLEOTIDE SEQUENCE [LARGE SCALE GENOMIC DNA]</scope>
    <source>
        <strain evidence="10 11">Baltimore</strain>
    </source>
</reference>
<dbReference type="InterPro" id="IPR034035">
    <property type="entry name" value="Astacin-like_dom"/>
</dbReference>
<dbReference type="CDD" id="cd04280">
    <property type="entry name" value="ZnMc_astacin_like"/>
    <property type="match status" value="1"/>
</dbReference>
<evidence type="ECO:0000256" key="1">
    <source>
        <dbReference type="ARBA" id="ARBA00022670"/>
    </source>
</evidence>
<dbReference type="InterPro" id="IPR001506">
    <property type="entry name" value="Peptidase_M12A"/>
</dbReference>
<feature type="binding site" evidence="7">
    <location>
        <position position="84"/>
    </location>
    <ligand>
        <name>Zn(2+)</name>
        <dbReference type="ChEBI" id="CHEBI:29105"/>
        <note>catalytic</note>
    </ligand>
</feature>
<comment type="caution">
    <text evidence="7">Lacks conserved residue(s) required for the propagation of feature annotation.</text>
</comment>
<dbReference type="AlphaFoldDB" id="A0A368FZM6"/>
<keyword evidence="2 7" id="KW-0479">Metal-binding</keyword>
<dbReference type="Pfam" id="PF01400">
    <property type="entry name" value="Astacin"/>
    <property type="match status" value="1"/>
</dbReference>
<dbReference type="GO" id="GO:0006508">
    <property type="term" value="P:proteolysis"/>
    <property type="evidence" value="ECO:0007669"/>
    <property type="project" value="UniProtKB-KW"/>
</dbReference>
<organism evidence="10 11">
    <name type="scientific">Ancylostoma caninum</name>
    <name type="common">Dog hookworm</name>
    <dbReference type="NCBI Taxonomy" id="29170"/>
    <lineage>
        <taxon>Eukaryota</taxon>
        <taxon>Metazoa</taxon>
        <taxon>Ecdysozoa</taxon>
        <taxon>Nematoda</taxon>
        <taxon>Chromadorea</taxon>
        <taxon>Rhabditida</taxon>
        <taxon>Rhabditina</taxon>
        <taxon>Rhabditomorpha</taxon>
        <taxon>Strongyloidea</taxon>
        <taxon>Ancylostomatidae</taxon>
        <taxon>Ancylostomatinae</taxon>
        <taxon>Ancylostoma</taxon>
    </lineage>
</organism>
<keyword evidence="11" id="KW-1185">Reference proteome</keyword>
<comment type="cofactor">
    <cofactor evidence="7 8">
        <name>Zn(2+)</name>
        <dbReference type="ChEBI" id="CHEBI:29105"/>
    </cofactor>
    <text evidence="7 8">Binds 1 zinc ion per subunit.</text>
</comment>
<evidence type="ECO:0000256" key="5">
    <source>
        <dbReference type="ARBA" id="ARBA00023049"/>
    </source>
</evidence>
<dbReference type="PROSITE" id="PS51864">
    <property type="entry name" value="ASTACIN"/>
    <property type="match status" value="1"/>
</dbReference>
<accession>A0A368FZM6</accession>
<dbReference type="Gene3D" id="3.40.390.10">
    <property type="entry name" value="Collagenase (Catalytic Domain)"/>
    <property type="match status" value="1"/>
</dbReference>
<feature type="binding site" evidence="7">
    <location>
        <position position="74"/>
    </location>
    <ligand>
        <name>Zn(2+)</name>
        <dbReference type="ChEBI" id="CHEBI:29105"/>
        <note>catalytic</note>
    </ligand>
</feature>
<dbReference type="Proteomes" id="UP000252519">
    <property type="component" value="Unassembled WGS sequence"/>
</dbReference>
<evidence type="ECO:0000313" key="10">
    <source>
        <dbReference type="EMBL" id="RCN36469.1"/>
    </source>
</evidence>
<dbReference type="InterPro" id="IPR024079">
    <property type="entry name" value="MetalloPept_cat_dom_sf"/>
</dbReference>
<comment type="caution">
    <text evidence="10">The sequence shown here is derived from an EMBL/GenBank/DDBJ whole genome shotgun (WGS) entry which is preliminary data.</text>
</comment>
<keyword evidence="4 7" id="KW-0862">Zinc</keyword>
<gene>
    <name evidence="10" type="ORF">ANCCAN_17669</name>
</gene>
<proteinExistence type="predicted"/>
<feature type="disulfide bond" evidence="7">
    <location>
        <begin position="17"/>
        <end position="172"/>
    </location>
</feature>
<keyword evidence="1 7" id="KW-0645">Protease</keyword>
<dbReference type="EC" id="3.4.24.-" evidence="8"/>
<evidence type="ECO:0000313" key="11">
    <source>
        <dbReference type="Proteomes" id="UP000252519"/>
    </source>
</evidence>
<dbReference type="PANTHER" id="PTHR10127">
    <property type="entry name" value="DISCOIDIN, CUB, EGF, LAMININ , AND ZINC METALLOPROTEASE DOMAIN CONTAINING"/>
    <property type="match status" value="1"/>
</dbReference>